<evidence type="ECO:0000313" key="1">
    <source>
        <dbReference type="EMBL" id="RKF74055.1"/>
    </source>
</evidence>
<reference evidence="1 2" key="1">
    <citation type="journal article" date="2018" name="BMC Genomics">
        <title>Comparative genome analyses reveal sequence features reflecting distinct modes of host-adaptation between dicot and monocot powdery mildew.</title>
        <authorList>
            <person name="Wu Y."/>
            <person name="Ma X."/>
            <person name="Pan Z."/>
            <person name="Kale S.D."/>
            <person name="Song Y."/>
            <person name="King H."/>
            <person name="Zhang Q."/>
            <person name="Presley C."/>
            <person name="Deng X."/>
            <person name="Wei C.I."/>
            <person name="Xiao S."/>
        </authorList>
    </citation>
    <scope>NUCLEOTIDE SEQUENCE [LARGE SCALE GENOMIC DNA]</scope>
    <source>
        <strain evidence="1">UMSG1</strain>
    </source>
</reference>
<dbReference type="EMBL" id="MCBS01024151">
    <property type="protein sequence ID" value="RKF74055.1"/>
    <property type="molecule type" value="Genomic_DNA"/>
</dbReference>
<accession>A0A420IHP1</accession>
<sequence length="108" mass="11947">MSEVESTDPTISAEAVLKTTKTQLDKYISERIRDYETAQLCGRDLGSEWQIDFANFSIASFKNAGETEKLCNPLRSHNVYIAKVIAKMPADQLPRKEISSSSADSTSA</sequence>
<comment type="caution">
    <text evidence="1">The sequence shown here is derived from an EMBL/GenBank/DDBJ whole genome shotgun (WGS) entry which is preliminary data.</text>
</comment>
<organism evidence="1 2">
    <name type="scientific">Golovinomyces cichoracearum</name>
    <dbReference type="NCBI Taxonomy" id="62708"/>
    <lineage>
        <taxon>Eukaryota</taxon>
        <taxon>Fungi</taxon>
        <taxon>Dikarya</taxon>
        <taxon>Ascomycota</taxon>
        <taxon>Pezizomycotina</taxon>
        <taxon>Leotiomycetes</taxon>
        <taxon>Erysiphales</taxon>
        <taxon>Erysiphaceae</taxon>
        <taxon>Golovinomyces</taxon>
    </lineage>
</organism>
<protein>
    <submittedName>
        <fullName evidence="1">Uncharacterized protein</fullName>
    </submittedName>
</protein>
<evidence type="ECO:0000313" key="2">
    <source>
        <dbReference type="Proteomes" id="UP000285326"/>
    </source>
</evidence>
<gene>
    <name evidence="1" type="ORF">GcM1_241075b</name>
</gene>
<name>A0A420IHP1_9PEZI</name>
<dbReference type="AlphaFoldDB" id="A0A420IHP1"/>
<proteinExistence type="predicted"/>
<dbReference type="Proteomes" id="UP000285326">
    <property type="component" value="Unassembled WGS sequence"/>
</dbReference>